<sequence>MQYQEIENLKSDFNNHAIHISEPFDYVRKDLFYITLSIDNSSWKLLIDDEYGDFSRTNKLINWYLILAALESYRETEDILEWSKELCIEPSRFLDYYKNLDKIYKEIEHLLGKIDAQISSYDYSLRTGVMKALLKEKLD</sequence>
<protein>
    <submittedName>
        <fullName evidence="1">Uncharacterized protein</fullName>
    </submittedName>
</protein>
<evidence type="ECO:0000313" key="2">
    <source>
        <dbReference type="Proteomes" id="UP001497416"/>
    </source>
</evidence>
<name>A0ABM9P2F4_9FLAO</name>
<accession>A0ABM9P2F4</accession>
<organism evidence="1 2">
    <name type="scientific">Tenacibaculum platacis</name>
    <dbReference type="NCBI Taxonomy" id="3137852"/>
    <lineage>
        <taxon>Bacteria</taxon>
        <taxon>Pseudomonadati</taxon>
        <taxon>Bacteroidota</taxon>
        <taxon>Flavobacteriia</taxon>
        <taxon>Flavobacteriales</taxon>
        <taxon>Flavobacteriaceae</taxon>
        <taxon>Tenacibaculum</taxon>
    </lineage>
</organism>
<reference evidence="1 2" key="1">
    <citation type="submission" date="2024-05" db="EMBL/GenBank/DDBJ databases">
        <authorList>
            <person name="Duchaud E."/>
        </authorList>
    </citation>
    <scope>NUCLEOTIDE SEQUENCE [LARGE SCALE GENOMIC DNA]</scope>
    <source>
        <strain evidence="1">Ena-SAMPLE-TAB-13-05-2024-13:56:06:370-140302</strain>
    </source>
</reference>
<keyword evidence="2" id="KW-1185">Reference proteome</keyword>
<dbReference type="RefSeq" id="WP_348712512.1">
    <property type="nucleotide sequence ID" value="NZ_CAXIXY010000005.1"/>
</dbReference>
<evidence type="ECO:0000313" key="1">
    <source>
        <dbReference type="EMBL" id="CAL2088424.1"/>
    </source>
</evidence>
<comment type="caution">
    <text evidence="1">The sequence shown here is derived from an EMBL/GenBank/DDBJ whole genome shotgun (WGS) entry which is preliminary data.</text>
</comment>
<gene>
    <name evidence="1" type="ORF">T190607A01A_30129</name>
</gene>
<proteinExistence type="predicted"/>
<dbReference type="Proteomes" id="UP001497416">
    <property type="component" value="Unassembled WGS sequence"/>
</dbReference>
<dbReference type="EMBL" id="CAXIXY010000005">
    <property type="protein sequence ID" value="CAL2088424.1"/>
    <property type="molecule type" value="Genomic_DNA"/>
</dbReference>